<dbReference type="PROSITE" id="PS50931">
    <property type="entry name" value="HTH_LYSR"/>
    <property type="match status" value="1"/>
</dbReference>
<keyword evidence="4" id="KW-0804">Transcription</keyword>
<evidence type="ECO:0000313" key="9">
    <source>
        <dbReference type="EMBL" id="SMF75074.1"/>
    </source>
</evidence>
<dbReference type="InterPro" id="IPR036390">
    <property type="entry name" value="WH_DNA-bd_sf"/>
</dbReference>
<dbReference type="SUPFAM" id="SSF46785">
    <property type="entry name" value="Winged helix' DNA-binding domain"/>
    <property type="match status" value="1"/>
</dbReference>
<evidence type="ECO:0000256" key="5">
    <source>
        <dbReference type="ARBA" id="ARBA00054626"/>
    </source>
</evidence>
<keyword evidence="3" id="KW-0238">DNA-binding</keyword>
<dbReference type="GO" id="GO:0043565">
    <property type="term" value="F:sequence-specific DNA binding"/>
    <property type="evidence" value="ECO:0007669"/>
    <property type="project" value="TreeGrafter"/>
</dbReference>
<dbReference type="FunFam" id="1.10.10.10:FF:000001">
    <property type="entry name" value="LysR family transcriptional regulator"/>
    <property type="match status" value="1"/>
</dbReference>
<dbReference type="RefSeq" id="WP_085425024.1">
    <property type="nucleotide sequence ID" value="NZ_FXAF01000011.1"/>
</dbReference>
<dbReference type="AlphaFoldDB" id="A0A1X7GW06"/>
<dbReference type="CDD" id="cd08432">
    <property type="entry name" value="PBP2_GcdR_TrpI_HvrB_AmpR_like"/>
    <property type="match status" value="1"/>
</dbReference>
<keyword evidence="10" id="KW-1185">Reference proteome</keyword>
<evidence type="ECO:0000259" key="8">
    <source>
        <dbReference type="PROSITE" id="PS50931"/>
    </source>
</evidence>
<dbReference type="STRING" id="464029.SAMN02982989_4455"/>
<dbReference type="PANTHER" id="PTHR30537:SF26">
    <property type="entry name" value="GLYCINE CLEAVAGE SYSTEM TRANSCRIPTIONAL ACTIVATOR"/>
    <property type="match status" value="1"/>
</dbReference>
<evidence type="ECO:0000256" key="6">
    <source>
        <dbReference type="ARBA" id="ARBA00067332"/>
    </source>
</evidence>
<protein>
    <recommendedName>
        <fullName evidence="6">HTH-type transcriptional regulator TtuA</fullName>
    </recommendedName>
    <alternativeName>
        <fullName evidence="7">Tartrate utilization transcriptional regulator</fullName>
    </alternativeName>
</protein>
<reference evidence="10" key="1">
    <citation type="submission" date="2017-04" db="EMBL/GenBank/DDBJ databases">
        <authorList>
            <person name="Varghese N."/>
            <person name="Submissions S."/>
        </authorList>
    </citation>
    <scope>NUCLEOTIDE SEQUENCE [LARGE SCALE GENOMIC DNA]</scope>
    <source>
        <strain evidence="10">B4P</strain>
    </source>
</reference>
<gene>
    <name evidence="9" type="ORF">SAMN02982989_4455</name>
</gene>
<evidence type="ECO:0000256" key="1">
    <source>
        <dbReference type="ARBA" id="ARBA00009437"/>
    </source>
</evidence>
<dbReference type="InterPro" id="IPR058163">
    <property type="entry name" value="LysR-type_TF_proteobact-type"/>
</dbReference>
<comment type="similarity">
    <text evidence="1">Belongs to the LysR transcriptional regulatory family.</text>
</comment>
<dbReference type="InterPro" id="IPR036388">
    <property type="entry name" value="WH-like_DNA-bd_sf"/>
</dbReference>
<dbReference type="InterPro" id="IPR000847">
    <property type="entry name" value="LysR_HTH_N"/>
</dbReference>
<keyword evidence="2" id="KW-0805">Transcription regulation</keyword>
<evidence type="ECO:0000313" key="10">
    <source>
        <dbReference type="Proteomes" id="UP000192903"/>
    </source>
</evidence>
<evidence type="ECO:0000256" key="2">
    <source>
        <dbReference type="ARBA" id="ARBA00023015"/>
    </source>
</evidence>
<dbReference type="InterPro" id="IPR005119">
    <property type="entry name" value="LysR_subst-bd"/>
</dbReference>
<dbReference type="GO" id="GO:0003700">
    <property type="term" value="F:DNA-binding transcription factor activity"/>
    <property type="evidence" value="ECO:0007669"/>
    <property type="project" value="InterPro"/>
</dbReference>
<evidence type="ECO:0000256" key="4">
    <source>
        <dbReference type="ARBA" id="ARBA00023163"/>
    </source>
</evidence>
<dbReference type="EMBL" id="FXAF01000011">
    <property type="protein sequence ID" value="SMF75074.1"/>
    <property type="molecule type" value="Genomic_DNA"/>
</dbReference>
<sequence length="311" mass="34758">MKLSRRFPLNALRVFEAVARLENFTRAAEELGMTQTAVSYQIKLLEDHLGDTVFIRKPRALQLTETGRRLLPKVTEAFTLLGDAVQSARSIADETLEIHSPPTFASHWLSPQLLAFQARHPQIAVRLLRQMDATDQHRTAPDVAIHIASEPLEGMICHPILRLEYSPMLAPRLAESLDGFREPADLLRLPWISDTRGWWREWFEAAGIDPAPIRRTSLNALGALELEAKAAIAGHGVAMLSPFFFSDELASGRLVQPFDLCVGDGKTYWLVYQPARRNAPKIKAFHAWIEDALAHDLATKAVRPVETPPAA</sequence>
<evidence type="ECO:0000256" key="3">
    <source>
        <dbReference type="ARBA" id="ARBA00023125"/>
    </source>
</evidence>
<organism evidence="9 10">
    <name type="scientific">Xaviernesmea oryzae</name>
    <dbReference type="NCBI Taxonomy" id="464029"/>
    <lineage>
        <taxon>Bacteria</taxon>
        <taxon>Pseudomonadati</taxon>
        <taxon>Pseudomonadota</taxon>
        <taxon>Alphaproteobacteria</taxon>
        <taxon>Hyphomicrobiales</taxon>
        <taxon>Rhizobiaceae</taxon>
        <taxon>Rhizobium/Agrobacterium group</taxon>
        <taxon>Xaviernesmea</taxon>
    </lineage>
</organism>
<dbReference type="Gene3D" id="3.40.190.10">
    <property type="entry name" value="Periplasmic binding protein-like II"/>
    <property type="match status" value="2"/>
</dbReference>
<name>A0A1X7GW06_9HYPH</name>
<dbReference type="OrthoDB" id="9793571at2"/>
<dbReference type="Pfam" id="PF03466">
    <property type="entry name" value="LysR_substrate"/>
    <property type="match status" value="1"/>
</dbReference>
<evidence type="ECO:0000256" key="7">
    <source>
        <dbReference type="ARBA" id="ARBA00083243"/>
    </source>
</evidence>
<dbReference type="SUPFAM" id="SSF53850">
    <property type="entry name" value="Periplasmic binding protein-like II"/>
    <property type="match status" value="1"/>
</dbReference>
<comment type="function">
    <text evidence="5">Transcriptional regulator of the ttuABCDE tartrate utilization operon.</text>
</comment>
<feature type="domain" description="HTH lysR-type" evidence="8">
    <location>
        <begin position="7"/>
        <end position="64"/>
    </location>
</feature>
<dbReference type="Proteomes" id="UP000192903">
    <property type="component" value="Unassembled WGS sequence"/>
</dbReference>
<dbReference type="GO" id="GO:0006351">
    <property type="term" value="P:DNA-templated transcription"/>
    <property type="evidence" value="ECO:0007669"/>
    <property type="project" value="TreeGrafter"/>
</dbReference>
<accession>A0A1X7GW06</accession>
<proteinExistence type="inferred from homology"/>
<dbReference type="PANTHER" id="PTHR30537">
    <property type="entry name" value="HTH-TYPE TRANSCRIPTIONAL REGULATOR"/>
    <property type="match status" value="1"/>
</dbReference>
<dbReference type="PRINTS" id="PR00039">
    <property type="entry name" value="HTHLYSR"/>
</dbReference>
<dbReference type="Pfam" id="PF00126">
    <property type="entry name" value="HTH_1"/>
    <property type="match status" value="1"/>
</dbReference>
<dbReference type="Gene3D" id="1.10.10.10">
    <property type="entry name" value="Winged helix-like DNA-binding domain superfamily/Winged helix DNA-binding domain"/>
    <property type="match status" value="1"/>
</dbReference>